<dbReference type="AlphaFoldDB" id="A0A5M3W9G1"/>
<dbReference type="Pfam" id="PF01796">
    <property type="entry name" value="OB_ChsH2_C"/>
    <property type="match status" value="1"/>
</dbReference>
<evidence type="ECO:0000259" key="2">
    <source>
        <dbReference type="Pfam" id="PF12172"/>
    </source>
</evidence>
<dbReference type="InterPro" id="IPR012340">
    <property type="entry name" value="NA-bd_OB-fold"/>
</dbReference>
<dbReference type="RefSeq" id="WP_170317302.1">
    <property type="nucleotide sequence ID" value="NZ_BAAABN010000005.1"/>
</dbReference>
<evidence type="ECO:0008006" key="5">
    <source>
        <dbReference type="Google" id="ProtNLM"/>
    </source>
</evidence>
<dbReference type="PANTHER" id="PTHR34075">
    <property type="entry name" value="BLR3430 PROTEIN"/>
    <property type="match status" value="1"/>
</dbReference>
<dbReference type="Pfam" id="PF12172">
    <property type="entry name" value="zf-ChsH2"/>
    <property type="match status" value="1"/>
</dbReference>
<accession>A0A5M3W9G1</accession>
<proteinExistence type="predicted"/>
<evidence type="ECO:0000259" key="1">
    <source>
        <dbReference type="Pfam" id="PF01796"/>
    </source>
</evidence>
<dbReference type="SUPFAM" id="SSF50249">
    <property type="entry name" value="Nucleic acid-binding proteins"/>
    <property type="match status" value="1"/>
</dbReference>
<evidence type="ECO:0000313" key="3">
    <source>
        <dbReference type="EMBL" id="GES05715.1"/>
    </source>
</evidence>
<dbReference type="InterPro" id="IPR022002">
    <property type="entry name" value="ChsH2_Znr"/>
</dbReference>
<protein>
    <recommendedName>
        <fullName evidence="5">DUF35 domain-containing protein</fullName>
    </recommendedName>
</protein>
<name>A0A5M3W9G1_9ACTN</name>
<evidence type="ECO:0000313" key="4">
    <source>
        <dbReference type="Proteomes" id="UP000334990"/>
    </source>
</evidence>
<feature type="domain" description="ChsH2 C-terminal OB-fold" evidence="1">
    <location>
        <begin position="46"/>
        <end position="108"/>
    </location>
</feature>
<feature type="domain" description="ChsH2 rubredoxin-like zinc ribbon" evidence="2">
    <location>
        <begin position="9"/>
        <end position="44"/>
    </location>
</feature>
<dbReference type="InterPro" id="IPR052513">
    <property type="entry name" value="Thioester_dehydratase-like"/>
</dbReference>
<keyword evidence="4" id="KW-1185">Reference proteome</keyword>
<dbReference type="PANTHER" id="PTHR34075:SF5">
    <property type="entry name" value="BLR3430 PROTEIN"/>
    <property type="match status" value="1"/>
</dbReference>
<dbReference type="InterPro" id="IPR002878">
    <property type="entry name" value="ChsH2_C"/>
</dbReference>
<sequence length="130" mass="14377">MNLFDEPYWQYAEAGELRLQQCVACASFRYPPAPICPECLTEEHDWAALSGQGSLLAWTVFHRQYFPDIPVPYLVGAVVTAEGPILIGNIVGLPAADLTHGMPMSAVFPPSTGSRRLCQWTSRSSLEHRT</sequence>
<dbReference type="EMBL" id="BLAD01000109">
    <property type="protein sequence ID" value="GES05715.1"/>
    <property type="molecule type" value="Genomic_DNA"/>
</dbReference>
<gene>
    <name evidence="3" type="ORF">Acor_77830</name>
</gene>
<comment type="caution">
    <text evidence="3">The sequence shown here is derived from an EMBL/GenBank/DDBJ whole genome shotgun (WGS) entry which is preliminary data.</text>
</comment>
<organism evidence="3 4">
    <name type="scientific">Acrocarpospora corrugata</name>
    <dbReference type="NCBI Taxonomy" id="35763"/>
    <lineage>
        <taxon>Bacteria</taxon>
        <taxon>Bacillati</taxon>
        <taxon>Actinomycetota</taxon>
        <taxon>Actinomycetes</taxon>
        <taxon>Streptosporangiales</taxon>
        <taxon>Streptosporangiaceae</taxon>
        <taxon>Acrocarpospora</taxon>
    </lineage>
</organism>
<dbReference type="Proteomes" id="UP000334990">
    <property type="component" value="Unassembled WGS sequence"/>
</dbReference>
<reference evidence="3 4" key="1">
    <citation type="submission" date="2019-10" db="EMBL/GenBank/DDBJ databases">
        <title>Whole genome shotgun sequence of Acrocarpospora corrugata NBRC 13972.</title>
        <authorList>
            <person name="Ichikawa N."/>
            <person name="Kimura A."/>
            <person name="Kitahashi Y."/>
            <person name="Komaki H."/>
            <person name="Oguchi A."/>
        </authorList>
    </citation>
    <scope>NUCLEOTIDE SEQUENCE [LARGE SCALE GENOMIC DNA]</scope>
    <source>
        <strain evidence="3 4">NBRC 13972</strain>
    </source>
</reference>
<dbReference type="Gene3D" id="6.10.30.10">
    <property type="match status" value="1"/>
</dbReference>